<dbReference type="RefSeq" id="WP_205112087.1">
    <property type="nucleotide sequence ID" value="NZ_JACJJL010000043.1"/>
</dbReference>
<protein>
    <submittedName>
        <fullName evidence="4">Serine acetyltransferase</fullName>
    </submittedName>
</protein>
<organism evidence="4 5">
    <name type="scientific">Marseilla massiliensis</name>
    <dbReference type="NCBI Taxonomy" id="1841864"/>
    <lineage>
        <taxon>Bacteria</taxon>
        <taxon>Pseudomonadati</taxon>
        <taxon>Bacteroidota</taxon>
        <taxon>Bacteroidia</taxon>
        <taxon>Bacteroidales</taxon>
        <taxon>Prevotellaceae</taxon>
        <taxon>Marseilla</taxon>
    </lineage>
</organism>
<sequence length="193" mass="22245">MNRLRFILYCFLAIKYFPHLVFYMLDKKNIEDDLKAFDRTFQKSVNHPWINIVHHLEKLPEFRNLFYFRYPFAHFLRFLYPGVSNLDFFMKSSEIEGGVMIWHGFSTVVNARHIGKDFQLWQNVIIGKKSTLPIDDKPWIGDNVKICGGAIVIGKIMIGNNVIIGAGAVVTKDIPDDCVVVGNPARIIKKKSV</sequence>
<dbReference type="Proteomes" id="UP000764045">
    <property type="component" value="Unassembled WGS sequence"/>
</dbReference>
<dbReference type="PANTHER" id="PTHR42811">
    <property type="entry name" value="SERINE ACETYLTRANSFERASE"/>
    <property type="match status" value="1"/>
</dbReference>
<name>A0A938WQ09_9BACT</name>
<dbReference type="EMBL" id="JACJJL010000043">
    <property type="protein sequence ID" value="MBM6663067.1"/>
    <property type="molecule type" value="Genomic_DNA"/>
</dbReference>
<dbReference type="InterPro" id="IPR001451">
    <property type="entry name" value="Hexapep"/>
</dbReference>
<dbReference type="Pfam" id="PF00132">
    <property type="entry name" value="Hexapep"/>
    <property type="match status" value="1"/>
</dbReference>
<evidence type="ECO:0000256" key="1">
    <source>
        <dbReference type="ARBA" id="ARBA00007274"/>
    </source>
</evidence>
<keyword evidence="3" id="KW-0012">Acyltransferase</keyword>
<dbReference type="Gene3D" id="2.160.10.10">
    <property type="entry name" value="Hexapeptide repeat proteins"/>
    <property type="match status" value="1"/>
</dbReference>
<evidence type="ECO:0000313" key="5">
    <source>
        <dbReference type="Proteomes" id="UP000764045"/>
    </source>
</evidence>
<keyword evidence="2" id="KW-0808">Transferase</keyword>
<comment type="caution">
    <text evidence="4">The sequence shown here is derived from an EMBL/GenBank/DDBJ whole genome shotgun (WGS) entry which is preliminary data.</text>
</comment>
<evidence type="ECO:0000313" key="4">
    <source>
        <dbReference type="EMBL" id="MBM6663067.1"/>
    </source>
</evidence>
<accession>A0A938WQ09</accession>
<dbReference type="GO" id="GO:0016746">
    <property type="term" value="F:acyltransferase activity"/>
    <property type="evidence" value="ECO:0007669"/>
    <property type="project" value="UniProtKB-KW"/>
</dbReference>
<keyword evidence="5" id="KW-1185">Reference proteome</keyword>
<gene>
    <name evidence="4" type="ORF">H6B30_15180</name>
</gene>
<dbReference type="InterPro" id="IPR045304">
    <property type="entry name" value="LbH_SAT"/>
</dbReference>
<comment type="similarity">
    <text evidence="1">Belongs to the transferase hexapeptide repeat family.</text>
</comment>
<evidence type="ECO:0000256" key="2">
    <source>
        <dbReference type="ARBA" id="ARBA00022679"/>
    </source>
</evidence>
<dbReference type="AlphaFoldDB" id="A0A938WQ09"/>
<evidence type="ECO:0000256" key="3">
    <source>
        <dbReference type="ARBA" id="ARBA00023315"/>
    </source>
</evidence>
<reference evidence="4 5" key="1">
    <citation type="journal article" date="2021" name="Sci. Rep.">
        <title>The distribution of antibiotic resistance genes in chicken gut microbiota commensals.</title>
        <authorList>
            <person name="Juricova H."/>
            <person name="Matiasovicova J."/>
            <person name="Kubasova T."/>
            <person name="Cejkova D."/>
            <person name="Rychlik I."/>
        </authorList>
    </citation>
    <scope>NUCLEOTIDE SEQUENCE [LARGE SCALE GENOMIC DNA]</scope>
    <source>
        <strain evidence="4 5">An819</strain>
    </source>
</reference>
<dbReference type="InterPro" id="IPR011004">
    <property type="entry name" value="Trimer_LpxA-like_sf"/>
</dbReference>
<dbReference type="SUPFAM" id="SSF51161">
    <property type="entry name" value="Trimeric LpxA-like enzymes"/>
    <property type="match status" value="1"/>
</dbReference>
<dbReference type="CDD" id="cd03354">
    <property type="entry name" value="LbH_SAT"/>
    <property type="match status" value="1"/>
</dbReference>
<proteinExistence type="inferred from homology"/>